<dbReference type="Proteomes" id="UP000287651">
    <property type="component" value="Unassembled WGS sequence"/>
</dbReference>
<organism evidence="1 2">
    <name type="scientific">Ensete ventricosum</name>
    <name type="common">Abyssinian banana</name>
    <name type="synonym">Musa ensete</name>
    <dbReference type="NCBI Taxonomy" id="4639"/>
    <lineage>
        <taxon>Eukaryota</taxon>
        <taxon>Viridiplantae</taxon>
        <taxon>Streptophyta</taxon>
        <taxon>Embryophyta</taxon>
        <taxon>Tracheophyta</taxon>
        <taxon>Spermatophyta</taxon>
        <taxon>Magnoliopsida</taxon>
        <taxon>Liliopsida</taxon>
        <taxon>Zingiberales</taxon>
        <taxon>Musaceae</taxon>
        <taxon>Ensete</taxon>
    </lineage>
</organism>
<name>A0A426ZMS9_ENSVE</name>
<dbReference type="AlphaFoldDB" id="A0A426ZMS9"/>
<reference evidence="1 2" key="1">
    <citation type="journal article" date="2014" name="Agronomy (Basel)">
        <title>A Draft Genome Sequence for Ensete ventricosum, the Drought-Tolerant Tree Against Hunger.</title>
        <authorList>
            <person name="Harrison J."/>
            <person name="Moore K.A."/>
            <person name="Paszkiewicz K."/>
            <person name="Jones T."/>
            <person name="Grant M."/>
            <person name="Ambacheew D."/>
            <person name="Muzemil S."/>
            <person name="Studholme D.J."/>
        </authorList>
    </citation>
    <scope>NUCLEOTIDE SEQUENCE [LARGE SCALE GENOMIC DNA]</scope>
</reference>
<proteinExistence type="predicted"/>
<accession>A0A426ZMS9</accession>
<sequence>MVLHPVGYRLAHGWLPCGRRRCPRATAPTGTAFYWRPLLRASRTQPTARLWATAPTGSHPLWADRGRLLSPTTPAVGLAMVDGPRKQTTCRGREENRRGWPKL</sequence>
<gene>
    <name evidence="1" type="ORF">B296_00011233</name>
</gene>
<protein>
    <submittedName>
        <fullName evidence="1">Uncharacterized protein</fullName>
    </submittedName>
</protein>
<dbReference type="EMBL" id="AMZH03005886">
    <property type="protein sequence ID" value="RRT65231.1"/>
    <property type="molecule type" value="Genomic_DNA"/>
</dbReference>
<evidence type="ECO:0000313" key="2">
    <source>
        <dbReference type="Proteomes" id="UP000287651"/>
    </source>
</evidence>
<comment type="caution">
    <text evidence="1">The sequence shown here is derived from an EMBL/GenBank/DDBJ whole genome shotgun (WGS) entry which is preliminary data.</text>
</comment>
<evidence type="ECO:0000313" key="1">
    <source>
        <dbReference type="EMBL" id="RRT65231.1"/>
    </source>
</evidence>